<evidence type="ECO:0008006" key="4">
    <source>
        <dbReference type="Google" id="ProtNLM"/>
    </source>
</evidence>
<evidence type="ECO:0000313" key="3">
    <source>
        <dbReference type="Proteomes" id="UP000239759"/>
    </source>
</evidence>
<accession>A0AAP8QAZ9</accession>
<feature type="transmembrane region" description="Helical" evidence="1">
    <location>
        <begin position="7"/>
        <end position="29"/>
    </location>
</feature>
<reference evidence="2 3" key="1">
    <citation type="submission" date="2018-02" db="EMBL/GenBank/DDBJ databases">
        <title>Comparative analysis of genomes of three Brevibacillus laterosporus strains producers of potent antimicrobials isolated from silage.</title>
        <authorList>
            <person name="Kojic M."/>
            <person name="Miljkovic M."/>
            <person name="Studholme D."/>
            <person name="Filipic B."/>
        </authorList>
    </citation>
    <scope>NUCLEOTIDE SEQUENCE [LARGE SCALE GENOMIC DNA]</scope>
    <source>
        <strain evidence="2 3">BGSP11</strain>
    </source>
</reference>
<evidence type="ECO:0000256" key="1">
    <source>
        <dbReference type="SAM" id="Phobius"/>
    </source>
</evidence>
<proteinExistence type="predicted"/>
<evidence type="ECO:0000313" key="2">
    <source>
        <dbReference type="EMBL" id="PPA91518.1"/>
    </source>
</evidence>
<organism evidence="2 3">
    <name type="scientific">Brevibacillus laterosporus</name>
    <name type="common">Bacillus laterosporus</name>
    <dbReference type="NCBI Taxonomy" id="1465"/>
    <lineage>
        <taxon>Bacteria</taxon>
        <taxon>Bacillati</taxon>
        <taxon>Bacillota</taxon>
        <taxon>Bacilli</taxon>
        <taxon>Bacillales</taxon>
        <taxon>Paenibacillaceae</taxon>
        <taxon>Brevibacillus</taxon>
    </lineage>
</organism>
<name>A0AAP8QAZ9_BRELA</name>
<gene>
    <name evidence="2" type="ORF">C4A77_22475</name>
</gene>
<keyword evidence="1" id="KW-1133">Transmembrane helix</keyword>
<keyword evidence="1" id="KW-0472">Membrane</keyword>
<dbReference type="RefSeq" id="WP_104033370.1">
    <property type="nucleotide sequence ID" value="NZ_JARMDU010000026.1"/>
</dbReference>
<dbReference type="EMBL" id="PRKQ01000038">
    <property type="protein sequence ID" value="PPA91518.1"/>
    <property type="molecule type" value="Genomic_DNA"/>
</dbReference>
<sequence length="130" mass="14826">MLELNKFWKTIILIAGIAVGYCAWVIFVAESLPSPTDKQLSQAEKVAERYLKETEKVDVKITSTGFIAEMYDHTINIEGYSKDNPQQVFRVSFEQVKNTEEIVTDKSIIKICTSNDKGLNFECKDVKKLK</sequence>
<comment type="caution">
    <text evidence="2">The sequence shown here is derived from an EMBL/GenBank/DDBJ whole genome shotgun (WGS) entry which is preliminary data.</text>
</comment>
<protein>
    <recommendedName>
        <fullName evidence="4">DUF1433 domain-containing protein</fullName>
    </recommendedName>
</protein>
<dbReference type="Proteomes" id="UP000239759">
    <property type="component" value="Unassembled WGS sequence"/>
</dbReference>
<keyword evidence="1" id="KW-0812">Transmembrane</keyword>
<dbReference type="AlphaFoldDB" id="A0AAP8QAZ9"/>